<gene>
    <name evidence="3" type="ORF">PBS001_LOCUS5138</name>
</gene>
<reference evidence="3 4" key="1">
    <citation type="submission" date="2021-11" db="EMBL/GenBank/DDBJ databases">
        <authorList>
            <person name="Islam A."/>
            <person name="Islam S."/>
            <person name="Flora M.S."/>
            <person name="Rahman M."/>
            <person name="Ziaur R.M."/>
            <person name="Epstein J.H."/>
            <person name="Hassan M."/>
            <person name="Klassen M."/>
            <person name="Woodard K."/>
            <person name="Webb A."/>
            <person name="Webby R.J."/>
            <person name="El Zowalaty M.E."/>
        </authorList>
    </citation>
    <scope>NUCLEOTIDE SEQUENCE [LARGE SCALE GENOMIC DNA]</scope>
    <source>
        <strain evidence="3">Pbs1</strain>
    </source>
</reference>
<organism evidence="3 4">
    <name type="scientific">Peronospora belbahrii</name>
    <dbReference type="NCBI Taxonomy" id="622444"/>
    <lineage>
        <taxon>Eukaryota</taxon>
        <taxon>Sar</taxon>
        <taxon>Stramenopiles</taxon>
        <taxon>Oomycota</taxon>
        <taxon>Peronosporomycetes</taxon>
        <taxon>Peronosporales</taxon>
        <taxon>Peronosporaceae</taxon>
        <taxon>Peronospora</taxon>
    </lineage>
</organism>
<sequence length="189" mass="21015">MDHWDVNARRKKLQVLGFDNRGVGGSDAPLTRYTTSPMAQDTLKLLDHVGWYSAHFIGGSMGGMIALKLAARWPKRVRSLTLAITMRGAYVPHPRAWKPFLESILGRSMHCVMELLYPSTILDKPIEDCKDLNVQDVLINYHATPQSDNALPPLCALIAQGMACLTHYVSELIAKLGFPIFIIGSKQDI</sequence>
<dbReference type="Gene3D" id="3.40.50.1820">
    <property type="entry name" value="alpha/beta hydrolase"/>
    <property type="match status" value="1"/>
</dbReference>
<dbReference type="PANTHER" id="PTHR43433">
    <property type="entry name" value="HYDROLASE, ALPHA/BETA FOLD FAMILY PROTEIN"/>
    <property type="match status" value="1"/>
</dbReference>
<evidence type="ECO:0000313" key="4">
    <source>
        <dbReference type="Proteomes" id="UP001158986"/>
    </source>
</evidence>
<evidence type="ECO:0000256" key="1">
    <source>
        <dbReference type="SAM" id="Phobius"/>
    </source>
</evidence>
<keyword evidence="1" id="KW-0472">Membrane</keyword>
<dbReference type="Pfam" id="PF00561">
    <property type="entry name" value="Abhydrolase_1"/>
    <property type="match status" value="1"/>
</dbReference>
<protein>
    <recommendedName>
        <fullName evidence="2">AB hydrolase-1 domain-containing protein</fullName>
    </recommendedName>
</protein>
<name>A0ABN8D5G6_9STRA</name>
<dbReference type="InterPro" id="IPR000073">
    <property type="entry name" value="AB_hydrolase_1"/>
</dbReference>
<keyword evidence="1" id="KW-0812">Transmembrane</keyword>
<dbReference type="InterPro" id="IPR050471">
    <property type="entry name" value="AB_hydrolase"/>
</dbReference>
<keyword evidence="4" id="KW-1185">Reference proteome</keyword>
<dbReference type="Proteomes" id="UP001158986">
    <property type="component" value="Unassembled WGS sequence"/>
</dbReference>
<keyword evidence="1" id="KW-1133">Transmembrane helix</keyword>
<comment type="caution">
    <text evidence="3">The sequence shown here is derived from an EMBL/GenBank/DDBJ whole genome shotgun (WGS) entry which is preliminary data.</text>
</comment>
<proteinExistence type="predicted"/>
<dbReference type="PANTHER" id="PTHR43433:SF5">
    <property type="entry name" value="AB HYDROLASE-1 DOMAIN-CONTAINING PROTEIN"/>
    <property type="match status" value="1"/>
</dbReference>
<evidence type="ECO:0000259" key="2">
    <source>
        <dbReference type="Pfam" id="PF00561"/>
    </source>
</evidence>
<evidence type="ECO:0000313" key="3">
    <source>
        <dbReference type="EMBL" id="CAH0518573.1"/>
    </source>
</evidence>
<feature type="domain" description="AB hydrolase-1" evidence="2">
    <location>
        <begin position="11"/>
        <end position="85"/>
    </location>
</feature>
<dbReference type="PRINTS" id="PR00111">
    <property type="entry name" value="ABHYDROLASE"/>
</dbReference>
<dbReference type="SUPFAM" id="SSF53474">
    <property type="entry name" value="alpha/beta-Hydrolases"/>
    <property type="match status" value="1"/>
</dbReference>
<feature type="transmembrane region" description="Helical" evidence="1">
    <location>
        <begin position="51"/>
        <end position="71"/>
    </location>
</feature>
<dbReference type="InterPro" id="IPR029058">
    <property type="entry name" value="AB_hydrolase_fold"/>
</dbReference>
<accession>A0ABN8D5G6</accession>
<dbReference type="EMBL" id="CAKLCB010000264">
    <property type="protein sequence ID" value="CAH0518573.1"/>
    <property type="molecule type" value="Genomic_DNA"/>
</dbReference>